<name>A0A494XYG6_9BURK</name>
<dbReference type="OrthoDB" id="8705346at2"/>
<accession>A0A494XYG6</accession>
<dbReference type="Pfam" id="PF12306">
    <property type="entry name" value="PixA"/>
    <property type="match status" value="1"/>
</dbReference>
<dbReference type="Gene3D" id="2.60.40.3910">
    <property type="entry name" value="Inclusion body protein"/>
    <property type="match status" value="1"/>
</dbReference>
<evidence type="ECO:0000313" key="1">
    <source>
        <dbReference type="EMBL" id="RKP52623.1"/>
    </source>
</evidence>
<evidence type="ECO:0000313" key="2">
    <source>
        <dbReference type="Proteomes" id="UP000280434"/>
    </source>
</evidence>
<comment type="caution">
    <text evidence="1">The sequence shown here is derived from an EMBL/GenBank/DDBJ whole genome shotgun (WGS) entry which is preliminary data.</text>
</comment>
<proteinExistence type="predicted"/>
<dbReference type="Proteomes" id="UP000280434">
    <property type="component" value="Unassembled WGS sequence"/>
</dbReference>
<dbReference type="AlphaFoldDB" id="A0A494XYG6"/>
<dbReference type="EMBL" id="RBZV01000001">
    <property type="protein sequence ID" value="RKP52623.1"/>
    <property type="molecule type" value="Genomic_DNA"/>
</dbReference>
<protein>
    <submittedName>
        <fullName evidence="1">DNA-directed RNA polymerase subunit beta</fullName>
    </submittedName>
</protein>
<sequence>MASDVVLQSSSQNINILVVIDTEFVKKTYGPNQLPKEQPQGISHSNQYMICTGAREIISGQGSGDLHFRANVGDMVSFAGVSIYENADDAVIVYAIKHFSGDDVFNRFQYNHIERTGAAQPNEDTADGLPASHRLQTFATYDSKVKKSGTEGFGVCFALYTLDSNGQKQNLYGYYWWDPTITVA</sequence>
<reference evidence="1 2" key="1">
    <citation type="submission" date="2018-10" db="EMBL/GenBank/DDBJ databases">
        <title>Paraburkholderia sp. 7MK8-2, isolated from soil.</title>
        <authorList>
            <person name="Gao Z.-H."/>
            <person name="Qiu L.-H."/>
        </authorList>
    </citation>
    <scope>NUCLEOTIDE SEQUENCE [LARGE SCALE GENOMIC DNA]</scope>
    <source>
        <strain evidence="1 2">7MK8-2</strain>
    </source>
</reference>
<gene>
    <name evidence="1" type="ORF">D7S89_03740</name>
</gene>
<dbReference type="RefSeq" id="WP_121275673.1">
    <property type="nucleotide sequence ID" value="NZ_RBZV01000001.1"/>
</dbReference>
<dbReference type="InterPro" id="IPR038712">
    <property type="entry name" value="PixA-like_sf"/>
</dbReference>
<dbReference type="InterPro" id="IPR021087">
    <property type="entry name" value="Uncharacterised_PixA/AidA"/>
</dbReference>
<dbReference type="GO" id="GO:0000428">
    <property type="term" value="C:DNA-directed RNA polymerase complex"/>
    <property type="evidence" value="ECO:0007669"/>
    <property type="project" value="UniProtKB-KW"/>
</dbReference>
<keyword evidence="2" id="KW-1185">Reference proteome</keyword>
<organism evidence="1 2">
    <name type="scientific">Trinickia fusca</name>
    <dbReference type="NCBI Taxonomy" id="2419777"/>
    <lineage>
        <taxon>Bacteria</taxon>
        <taxon>Pseudomonadati</taxon>
        <taxon>Pseudomonadota</taxon>
        <taxon>Betaproteobacteria</taxon>
        <taxon>Burkholderiales</taxon>
        <taxon>Burkholderiaceae</taxon>
        <taxon>Trinickia</taxon>
    </lineage>
</organism>
<keyword evidence="1" id="KW-0804">Transcription</keyword>
<keyword evidence="1" id="KW-0240">DNA-directed RNA polymerase</keyword>